<sequence length="393" mass="40489">MITENATRHHRGRILTGIGAAAALAVVLAGCSGDGSTPAEAGSSSNPSDSATSQLSQEVDTLSQPLDAYPVPTEAVTGVSDLAGGTVYYVPITLRAPQFAVTQSGIEAAAKAAGLKVQVCDGQGNPTGVSSCVDQATQAHATGIVLDGAPYDLAANSLDAAQAAGIPVILSNQIVDERHPVSKTFAYVPPAGSEQLIALSKWIAVDSDGTANILFNRSTDGPGQIAYVEAATTALPDFCPGCTATVYDVSSANFAQIPPSTSSALLKNPDVNYLVSEFAEYLHPASDGVQQAGMTGKVQMLAAAAALSNIEEVSKGGLAAVAAQAAAYQGWVDLDAVLRLVADQEVPEYTIPFRLFTPESAKDVTLTPEAEQSGEWFGPTTFTDQFKKLWAVA</sequence>
<dbReference type="PANTHER" id="PTHR46847">
    <property type="entry name" value="D-ALLOSE-BINDING PERIPLASMIC PROTEIN-RELATED"/>
    <property type="match status" value="1"/>
</dbReference>
<keyword evidence="7" id="KW-1185">Reference proteome</keyword>
<evidence type="ECO:0000256" key="1">
    <source>
        <dbReference type="ARBA" id="ARBA00004196"/>
    </source>
</evidence>
<dbReference type="Pfam" id="PF13407">
    <property type="entry name" value="Peripla_BP_4"/>
    <property type="match status" value="1"/>
</dbReference>
<comment type="similarity">
    <text evidence="2">Belongs to the bacterial solute-binding protein 2 family.</text>
</comment>
<gene>
    <name evidence="6" type="ORF">GCM10022381_23640</name>
</gene>
<protein>
    <recommendedName>
        <fullName evidence="5">Periplasmic binding protein domain-containing protein</fullName>
    </recommendedName>
</protein>
<evidence type="ECO:0000313" key="7">
    <source>
        <dbReference type="Proteomes" id="UP001501803"/>
    </source>
</evidence>
<evidence type="ECO:0000259" key="5">
    <source>
        <dbReference type="Pfam" id="PF13407"/>
    </source>
</evidence>
<feature type="domain" description="Periplasmic binding protein" evidence="5">
    <location>
        <begin position="91"/>
        <end position="342"/>
    </location>
</feature>
<accession>A0ABP7KMY6</accession>
<proteinExistence type="inferred from homology"/>
<dbReference type="SUPFAM" id="SSF53822">
    <property type="entry name" value="Periplasmic binding protein-like I"/>
    <property type="match status" value="1"/>
</dbReference>
<evidence type="ECO:0000256" key="3">
    <source>
        <dbReference type="ARBA" id="ARBA00022729"/>
    </source>
</evidence>
<name>A0ABP7KMY6_9MICO</name>
<dbReference type="Gene3D" id="3.40.50.2300">
    <property type="match status" value="2"/>
</dbReference>
<dbReference type="InterPro" id="IPR025997">
    <property type="entry name" value="SBP_2_dom"/>
</dbReference>
<dbReference type="Proteomes" id="UP001501803">
    <property type="component" value="Unassembled WGS sequence"/>
</dbReference>
<feature type="region of interest" description="Disordered" evidence="4">
    <location>
        <begin position="35"/>
        <end position="62"/>
    </location>
</feature>
<evidence type="ECO:0000256" key="2">
    <source>
        <dbReference type="ARBA" id="ARBA00007639"/>
    </source>
</evidence>
<comment type="caution">
    <text evidence="6">The sequence shown here is derived from an EMBL/GenBank/DDBJ whole genome shotgun (WGS) entry which is preliminary data.</text>
</comment>
<keyword evidence="3" id="KW-0732">Signal</keyword>
<dbReference type="EMBL" id="BAABCN010000007">
    <property type="protein sequence ID" value="GAA3880656.1"/>
    <property type="molecule type" value="Genomic_DNA"/>
</dbReference>
<evidence type="ECO:0000313" key="6">
    <source>
        <dbReference type="EMBL" id="GAA3880656.1"/>
    </source>
</evidence>
<feature type="compositionally biased region" description="Polar residues" evidence="4">
    <location>
        <begin position="42"/>
        <end position="62"/>
    </location>
</feature>
<dbReference type="RefSeq" id="WP_345066716.1">
    <property type="nucleotide sequence ID" value="NZ_BAABCN010000007.1"/>
</dbReference>
<dbReference type="InterPro" id="IPR028082">
    <property type="entry name" value="Peripla_BP_I"/>
</dbReference>
<reference evidence="7" key="1">
    <citation type="journal article" date="2019" name="Int. J. Syst. Evol. Microbiol.">
        <title>The Global Catalogue of Microorganisms (GCM) 10K type strain sequencing project: providing services to taxonomists for standard genome sequencing and annotation.</title>
        <authorList>
            <consortium name="The Broad Institute Genomics Platform"/>
            <consortium name="The Broad Institute Genome Sequencing Center for Infectious Disease"/>
            <person name="Wu L."/>
            <person name="Ma J."/>
        </authorList>
    </citation>
    <scope>NUCLEOTIDE SEQUENCE [LARGE SCALE GENOMIC DNA]</scope>
    <source>
        <strain evidence="7">JCM 17021</strain>
    </source>
</reference>
<comment type="subcellular location">
    <subcellularLocation>
        <location evidence="1">Cell envelope</location>
    </subcellularLocation>
</comment>
<evidence type="ECO:0000256" key="4">
    <source>
        <dbReference type="SAM" id="MobiDB-lite"/>
    </source>
</evidence>
<dbReference type="PANTHER" id="PTHR46847:SF1">
    <property type="entry name" value="D-ALLOSE-BINDING PERIPLASMIC PROTEIN-RELATED"/>
    <property type="match status" value="1"/>
</dbReference>
<organism evidence="6 7">
    <name type="scientific">Leifsonia kafniensis</name>
    <dbReference type="NCBI Taxonomy" id="475957"/>
    <lineage>
        <taxon>Bacteria</taxon>
        <taxon>Bacillati</taxon>
        <taxon>Actinomycetota</taxon>
        <taxon>Actinomycetes</taxon>
        <taxon>Micrococcales</taxon>
        <taxon>Microbacteriaceae</taxon>
        <taxon>Leifsonia</taxon>
    </lineage>
</organism>